<feature type="region of interest" description="Disordered" evidence="1">
    <location>
        <begin position="1"/>
        <end position="39"/>
    </location>
</feature>
<feature type="compositionally biased region" description="Basic and acidic residues" evidence="1">
    <location>
        <begin position="30"/>
        <end position="39"/>
    </location>
</feature>
<evidence type="ECO:0000313" key="3">
    <source>
        <dbReference type="Proteomes" id="UP001159363"/>
    </source>
</evidence>
<sequence length="126" mass="14469">MYGEEYHANDSPANTEAETLVQKSRKRKGRPEPRNEMLQRRQVMPSCGYGTKAVFIVISCQCTVQMQTLNQRKITSSNMWQSHLPKEVVYQKVNQDHKVVIVSKDCVKNTFSLVSLHLELVEESAK</sequence>
<protein>
    <submittedName>
        <fullName evidence="2">Uncharacterized protein</fullName>
    </submittedName>
</protein>
<name>A0ABQ9H584_9NEOP</name>
<dbReference type="Proteomes" id="UP001159363">
    <property type="component" value="Chromosome 6"/>
</dbReference>
<evidence type="ECO:0000313" key="2">
    <source>
        <dbReference type="EMBL" id="KAJ8879429.1"/>
    </source>
</evidence>
<evidence type="ECO:0000256" key="1">
    <source>
        <dbReference type="SAM" id="MobiDB-lite"/>
    </source>
</evidence>
<organism evidence="2 3">
    <name type="scientific">Dryococelus australis</name>
    <dbReference type="NCBI Taxonomy" id="614101"/>
    <lineage>
        <taxon>Eukaryota</taxon>
        <taxon>Metazoa</taxon>
        <taxon>Ecdysozoa</taxon>
        <taxon>Arthropoda</taxon>
        <taxon>Hexapoda</taxon>
        <taxon>Insecta</taxon>
        <taxon>Pterygota</taxon>
        <taxon>Neoptera</taxon>
        <taxon>Polyneoptera</taxon>
        <taxon>Phasmatodea</taxon>
        <taxon>Verophasmatodea</taxon>
        <taxon>Anareolatae</taxon>
        <taxon>Phasmatidae</taxon>
        <taxon>Eurycanthinae</taxon>
        <taxon>Dryococelus</taxon>
    </lineage>
</organism>
<gene>
    <name evidence="2" type="ORF">PR048_020037</name>
</gene>
<dbReference type="EMBL" id="JARBHB010000007">
    <property type="protein sequence ID" value="KAJ8879429.1"/>
    <property type="molecule type" value="Genomic_DNA"/>
</dbReference>
<reference evidence="2 3" key="1">
    <citation type="submission" date="2023-02" db="EMBL/GenBank/DDBJ databases">
        <title>LHISI_Scaffold_Assembly.</title>
        <authorList>
            <person name="Stuart O.P."/>
            <person name="Cleave R."/>
            <person name="Magrath M.J.L."/>
            <person name="Mikheyev A.S."/>
        </authorList>
    </citation>
    <scope>NUCLEOTIDE SEQUENCE [LARGE SCALE GENOMIC DNA]</scope>
    <source>
        <strain evidence="2">Daus_M_001</strain>
        <tissue evidence="2">Leg muscle</tissue>
    </source>
</reference>
<keyword evidence="3" id="KW-1185">Reference proteome</keyword>
<proteinExistence type="predicted"/>
<accession>A0ABQ9H584</accession>
<comment type="caution">
    <text evidence="2">The sequence shown here is derived from an EMBL/GenBank/DDBJ whole genome shotgun (WGS) entry which is preliminary data.</text>
</comment>